<dbReference type="GO" id="GO:0008235">
    <property type="term" value="F:metalloexopeptidase activity"/>
    <property type="evidence" value="ECO:0007669"/>
    <property type="project" value="UniProtKB-ARBA"/>
</dbReference>
<dbReference type="SUPFAM" id="SSF55920">
    <property type="entry name" value="Creatinase/aminopeptidase"/>
    <property type="match status" value="1"/>
</dbReference>
<proteinExistence type="inferred from homology"/>
<dbReference type="CDD" id="cd01092">
    <property type="entry name" value="APP-like"/>
    <property type="match status" value="1"/>
</dbReference>
<dbReference type="Gene3D" id="3.40.350.10">
    <property type="entry name" value="Creatinase/prolidase N-terminal domain"/>
    <property type="match status" value="1"/>
</dbReference>
<name>A0A1H9YPS4_9FIRM</name>
<dbReference type="EMBL" id="FOHU01000001">
    <property type="protein sequence ID" value="SES71139.1"/>
    <property type="molecule type" value="Genomic_DNA"/>
</dbReference>
<dbReference type="Pfam" id="PF01321">
    <property type="entry name" value="Creatinase_N"/>
    <property type="match status" value="1"/>
</dbReference>
<dbReference type="STRING" id="426128.SAMN05660297_00345"/>
<comment type="similarity">
    <text evidence="1">Belongs to the peptidase M24B family.</text>
</comment>
<dbReference type="InterPro" id="IPR036005">
    <property type="entry name" value="Creatinase/aminopeptidase-like"/>
</dbReference>
<protein>
    <submittedName>
        <fullName evidence="6">Xaa-Pro aminopeptidase</fullName>
    </submittedName>
</protein>
<dbReference type="InterPro" id="IPR050659">
    <property type="entry name" value="Peptidase_M24B"/>
</dbReference>
<keyword evidence="3" id="KW-0378">Hydrolase</keyword>
<accession>A0A1H9YPS4</accession>
<evidence type="ECO:0000313" key="7">
    <source>
        <dbReference type="Proteomes" id="UP000199568"/>
    </source>
</evidence>
<dbReference type="PROSITE" id="PS00491">
    <property type="entry name" value="PROLINE_PEPTIDASE"/>
    <property type="match status" value="1"/>
</dbReference>
<dbReference type="InterPro" id="IPR001714">
    <property type="entry name" value="Pept_M24_MAP"/>
</dbReference>
<dbReference type="InterPro" id="IPR000994">
    <property type="entry name" value="Pept_M24"/>
</dbReference>
<dbReference type="InterPro" id="IPR000587">
    <property type="entry name" value="Creatinase_N"/>
</dbReference>
<dbReference type="InterPro" id="IPR001131">
    <property type="entry name" value="Peptidase_M24B_aminopep-P_CS"/>
</dbReference>
<sequence>MHKKIASVRDVLLKKDLDAILIGKPENRRYISSFTGTTGFVIITKDEAIFITDFRYMQQAQKECKLFKIIETSRYEPLTNILNELNIGRLGVEEEFFTYGHALDLQEKLKNLSLVALEGALTKIRSIKSKEEIEYITTAASIADKAFAYILDFLKPGAIEEDIALELEFFMRKQGASGVSFNFIVASGERSSLPHGTASNKIIEAGDFVTLDFGCIYEGYCSDMTRTMVVGEASTKQKEIYSIVLQAQKTALDAVKPGITGKDLDSIARSIIEEAGYGDNFGHGLGHGVGLEVHELPHVNIIGDIPMEPGMVITIEPGIYIPGFGGVRIEDLVVVTENGYKVLSKTSKELIEIKI</sequence>
<dbReference type="OrthoDB" id="9806388at2"/>
<dbReference type="RefSeq" id="WP_090438336.1">
    <property type="nucleotide sequence ID" value="NZ_FOHU01000001.1"/>
</dbReference>
<evidence type="ECO:0000313" key="6">
    <source>
        <dbReference type="EMBL" id="SES71139.1"/>
    </source>
</evidence>
<feature type="domain" description="Creatinase N-terminal" evidence="5">
    <location>
        <begin position="5"/>
        <end position="127"/>
    </location>
</feature>
<dbReference type="Proteomes" id="UP000199568">
    <property type="component" value="Unassembled WGS sequence"/>
</dbReference>
<keyword evidence="6" id="KW-0645">Protease</keyword>
<organism evidence="6 7">
    <name type="scientific">Natronincola peptidivorans</name>
    <dbReference type="NCBI Taxonomy" id="426128"/>
    <lineage>
        <taxon>Bacteria</taxon>
        <taxon>Bacillati</taxon>
        <taxon>Bacillota</taxon>
        <taxon>Clostridia</taxon>
        <taxon>Peptostreptococcales</taxon>
        <taxon>Natronincolaceae</taxon>
        <taxon>Natronincola</taxon>
    </lineage>
</organism>
<keyword evidence="7" id="KW-1185">Reference proteome</keyword>
<keyword evidence="2" id="KW-0479">Metal-binding</keyword>
<dbReference type="GO" id="GO:0046872">
    <property type="term" value="F:metal ion binding"/>
    <property type="evidence" value="ECO:0007669"/>
    <property type="project" value="UniProtKB-KW"/>
</dbReference>
<dbReference type="GO" id="GO:0004177">
    <property type="term" value="F:aminopeptidase activity"/>
    <property type="evidence" value="ECO:0007669"/>
    <property type="project" value="UniProtKB-KW"/>
</dbReference>
<dbReference type="FunFam" id="3.90.230.10:FF:000014">
    <property type="entry name" value="Aminopeptidase P family protein"/>
    <property type="match status" value="1"/>
</dbReference>
<dbReference type="AlphaFoldDB" id="A0A1H9YPS4"/>
<dbReference type="Pfam" id="PF00557">
    <property type="entry name" value="Peptidase_M24"/>
    <property type="match status" value="1"/>
</dbReference>
<dbReference type="PRINTS" id="PR00599">
    <property type="entry name" value="MAPEPTIDASE"/>
</dbReference>
<evidence type="ECO:0000256" key="1">
    <source>
        <dbReference type="ARBA" id="ARBA00008766"/>
    </source>
</evidence>
<reference evidence="6 7" key="1">
    <citation type="submission" date="2016-10" db="EMBL/GenBank/DDBJ databases">
        <authorList>
            <person name="de Groot N.N."/>
        </authorList>
    </citation>
    <scope>NUCLEOTIDE SEQUENCE [LARGE SCALE GENOMIC DNA]</scope>
    <source>
        <strain evidence="6 7">DSM 18979</strain>
    </source>
</reference>
<evidence type="ECO:0000259" key="4">
    <source>
        <dbReference type="Pfam" id="PF00557"/>
    </source>
</evidence>
<dbReference type="Gene3D" id="3.90.230.10">
    <property type="entry name" value="Creatinase/methionine aminopeptidase superfamily"/>
    <property type="match status" value="1"/>
</dbReference>
<evidence type="ECO:0000256" key="3">
    <source>
        <dbReference type="ARBA" id="ARBA00022801"/>
    </source>
</evidence>
<keyword evidence="6" id="KW-0031">Aminopeptidase</keyword>
<feature type="domain" description="Peptidase M24" evidence="4">
    <location>
        <begin position="135"/>
        <end position="337"/>
    </location>
</feature>
<dbReference type="InterPro" id="IPR029149">
    <property type="entry name" value="Creatin/AminoP/Spt16_N"/>
</dbReference>
<evidence type="ECO:0000259" key="5">
    <source>
        <dbReference type="Pfam" id="PF01321"/>
    </source>
</evidence>
<evidence type="ECO:0000256" key="2">
    <source>
        <dbReference type="ARBA" id="ARBA00022723"/>
    </source>
</evidence>
<gene>
    <name evidence="6" type="ORF">SAMN05660297_00345</name>
</gene>
<dbReference type="PANTHER" id="PTHR46112">
    <property type="entry name" value="AMINOPEPTIDASE"/>
    <property type="match status" value="1"/>
</dbReference>
<dbReference type="PANTHER" id="PTHR46112:SF3">
    <property type="entry name" value="AMINOPEPTIDASE YPDF"/>
    <property type="match status" value="1"/>
</dbReference>